<dbReference type="Proteomes" id="UP001474181">
    <property type="component" value="Unassembled WGS sequence"/>
</dbReference>
<dbReference type="EMBL" id="JBEPEK010000064">
    <property type="protein sequence ID" value="MER7180161.1"/>
    <property type="molecule type" value="Genomic_DNA"/>
</dbReference>
<proteinExistence type="predicted"/>
<evidence type="ECO:0000259" key="1">
    <source>
        <dbReference type="Pfam" id="PF21780"/>
    </source>
</evidence>
<name>A0ABV1WTS5_9ACTN</name>
<accession>A0ABV1WTS5</accession>
<dbReference type="InterPro" id="IPR049240">
    <property type="entry name" value="DUF6875"/>
</dbReference>
<reference evidence="2 3" key="1">
    <citation type="submission" date="2024-06" db="EMBL/GenBank/DDBJ databases">
        <title>The Natural Products Discovery Center: Release of the First 8490 Sequenced Strains for Exploring Actinobacteria Biosynthetic Diversity.</title>
        <authorList>
            <person name="Kalkreuter E."/>
            <person name="Kautsar S.A."/>
            <person name="Yang D."/>
            <person name="Bader C.D."/>
            <person name="Teijaro C.N."/>
            <person name="Fluegel L."/>
            <person name="Davis C.M."/>
            <person name="Simpson J.R."/>
            <person name="Lauterbach L."/>
            <person name="Steele A.D."/>
            <person name="Gui C."/>
            <person name="Meng S."/>
            <person name="Li G."/>
            <person name="Viehrig K."/>
            <person name="Ye F."/>
            <person name="Su P."/>
            <person name="Kiefer A.F."/>
            <person name="Nichols A."/>
            <person name="Cepeda A.J."/>
            <person name="Yan W."/>
            <person name="Fan B."/>
            <person name="Jiang Y."/>
            <person name="Adhikari A."/>
            <person name="Zheng C.-J."/>
            <person name="Schuster L."/>
            <person name="Cowan T.M."/>
            <person name="Smanski M.J."/>
            <person name="Chevrette M.G."/>
            <person name="De Carvalho L.P.S."/>
            <person name="Shen B."/>
        </authorList>
    </citation>
    <scope>NUCLEOTIDE SEQUENCE [LARGE SCALE GENOMIC DNA]</scope>
    <source>
        <strain evidence="2 3">NPDC000234</strain>
    </source>
</reference>
<dbReference type="Pfam" id="PF21780">
    <property type="entry name" value="DUF6875"/>
    <property type="match status" value="1"/>
</dbReference>
<dbReference type="RefSeq" id="WP_350779985.1">
    <property type="nucleotide sequence ID" value="NZ_JBEPEK010000064.1"/>
</dbReference>
<comment type="caution">
    <text evidence="2">The sequence shown here is derived from an EMBL/GenBank/DDBJ whole genome shotgun (WGS) entry which is preliminary data.</text>
</comment>
<sequence>MSTDVLAIDVGRALDEVDEWLTGYITQPHAEIGRSGAVCPFVAPARRAGAVETAVRLVGPAASLPLLKEVIRCGLDEFERFPWRAANPSLRSLLLVLPDLPAEAFGRLDQAHAELKSEAVHRGLMIGQFHAACEEPAARNPAFLVSRSPVPLVAVRAMAVHDIFFLGDRPDWFAEYFRRFGAKYRNRSGGLGELLTGLYQKALALHGPGTPRRAEGDAE</sequence>
<gene>
    <name evidence="2" type="ORF">ABT404_11880</name>
</gene>
<protein>
    <submittedName>
        <fullName evidence="2">DUF6875 domain-containing protein</fullName>
    </submittedName>
</protein>
<evidence type="ECO:0000313" key="2">
    <source>
        <dbReference type="EMBL" id="MER7180161.1"/>
    </source>
</evidence>
<evidence type="ECO:0000313" key="3">
    <source>
        <dbReference type="Proteomes" id="UP001474181"/>
    </source>
</evidence>
<keyword evidence="3" id="KW-1185">Reference proteome</keyword>
<organism evidence="2 3">
    <name type="scientific">Streptomyces hyaluromycini</name>
    <dbReference type="NCBI Taxonomy" id="1377993"/>
    <lineage>
        <taxon>Bacteria</taxon>
        <taxon>Bacillati</taxon>
        <taxon>Actinomycetota</taxon>
        <taxon>Actinomycetes</taxon>
        <taxon>Kitasatosporales</taxon>
        <taxon>Streptomycetaceae</taxon>
        <taxon>Streptomyces</taxon>
    </lineage>
</organism>
<feature type="domain" description="DUF6875" evidence="1">
    <location>
        <begin position="15"/>
        <end position="186"/>
    </location>
</feature>